<dbReference type="Pfam" id="PF17932">
    <property type="entry name" value="TetR_C_24"/>
    <property type="match status" value="1"/>
</dbReference>
<name>A0A933NW80_9HYPH</name>
<dbReference type="SUPFAM" id="SSF48498">
    <property type="entry name" value="Tetracyclin repressor-like, C-terminal domain"/>
    <property type="match status" value="1"/>
</dbReference>
<dbReference type="InterPro" id="IPR050109">
    <property type="entry name" value="HTH-type_TetR-like_transc_reg"/>
</dbReference>
<dbReference type="SUPFAM" id="SSF46689">
    <property type="entry name" value="Homeodomain-like"/>
    <property type="match status" value="1"/>
</dbReference>
<evidence type="ECO:0000256" key="4">
    <source>
        <dbReference type="ARBA" id="ARBA00023163"/>
    </source>
</evidence>
<evidence type="ECO:0000313" key="8">
    <source>
        <dbReference type="Proteomes" id="UP000782610"/>
    </source>
</evidence>
<dbReference type="Gene3D" id="1.10.357.10">
    <property type="entry name" value="Tetracycline Repressor, domain 2"/>
    <property type="match status" value="1"/>
</dbReference>
<evidence type="ECO:0000256" key="5">
    <source>
        <dbReference type="PROSITE-ProRule" id="PRU00335"/>
    </source>
</evidence>
<dbReference type="PANTHER" id="PTHR30055:SF175">
    <property type="entry name" value="HTH-TYPE TRANSCRIPTIONAL REPRESSOR KSTR2"/>
    <property type="match status" value="1"/>
</dbReference>
<protein>
    <submittedName>
        <fullName evidence="7">TetR/AcrR family transcriptional regulator</fullName>
    </submittedName>
</protein>
<feature type="DNA-binding region" description="H-T-H motif" evidence="5">
    <location>
        <begin position="23"/>
        <end position="42"/>
    </location>
</feature>
<reference evidence="7" key="1">
    <citation type="submission" date="2020-07" db="EMBL/GenBank/DDBJ databases">
        <title>Huge and variable diversity of episymbiotic CPR bacteria and DPANN archaea in groundwater ecosystems.</title>
        <authorList>
            <person name="He C.Y."/>
            <person name="Keren R."/>
            <person name="Whittaker M."/>
            <person name="Farag I.F."/>
            <person name="Doudna J."/>
            <person name="Cate J.H.D."/>
            <person name="Banfield J.F."/>
        </authorList>
    </citation>
    <scope>NUCLEOTIDE SEQUENCE</scope>
    <source>
        <strain evidence="7">NC_groundwater_1586_Pr3_B-0.1um_66_15</strain>
    </source>
</reference>
<dbReference type="GO" id="GO:0000976">
    <property type="term" value="F:transcription cis-regulatory region binding"/>
    <property type="evidence" value="ECO:0007669"/>
    <property type="project" value="TreeGrafter"/>
</dbReference>
<comment type="caution">
    <text evidence="7">The sequence shown here is derived from an EMBL/GenBank/DDBJ whole genome shotgun (WGS) entry which is preliminary data.</text>
</comment>
<dbReference type="Proteomes" id="UP000782610">
    <property type="component" value="Unassembled WGS sequence"/>
</dbReference>
<dbReference type="Gene3D" id="1.10.10.60">
    <property type="entry name" value="Homeodomain-like"/>
    <property type="match status" value="1"/>
</dbReference>
<keyword evidence="1" id="KW-0678">Repressor</keyword>
<dbReference type="InterPro" id="IPR036271">
    <property type="entry name" value="Tet_transcr_reg_TetR-rel_C_sf"/>
</dbReference>
<gene>
    <name evidence="7" type="ORF">HY834_07700</name>
</gene>
<dbReference type="InterPro" id="IPR009057">
    <property type="entry name" value="Homeodomain-like_sf"/>
</dbReference>
<dbReference type="Pfam" id="PF00440">
    <property type="entry name" value="TetR_N"/>
    <property type="match status" value="1"/>
</dbReference>
<feature type="domain" description="HTH tetR-type" evidence="6">
    <location>
        <begin position="1"/>
        <end position="60"/>
    </location>
</feature>
<evidence type="ECO:0000259" key="6">
    <source>
        <dbReference type="PROSITE" id="PS50977"/>
    </source>
</evidence>
<keyword evidence="4" id="KW-0804">Transcription</keyword>
<evidence type="ECO:0000256" key="3">
    <source>
        <dbReference type="ARBA" id="ARBA00023125"/>
    </source>
</evidence>
<sequence length="217" mass="24348">MVREQLIDLAAKVFDEKGFERCSMADIAKAVGLGRSALYHYFKSKDEILTAIIEAEALEPSHQLETLSAESGLSATEWLRRAIVDGIVRRLSSGSRFVTLSRLEAQIPDGLRVVYNRSRRQIYDYYVHCLEHGIATGEFRQVDPKIAAFGVLGMANWTSRWYSPQGRNTPEEIAAIIADLALASLRSPSARERVVDEAKGKVEALREQVEELNLLLR</sequence>
<dbReference type="GO" id="GO:0003700">
    <property type="term" value="F:DNA-binding transcription factor activity"/>
    <property type="evidence" value="ECO:0007669"/>
    <property type="project" value="TreeGrafter"/>
</dbReference>
<proteinExistence type="predicted"/>
<keyword evidence="2" id="KW-0805">Transcription regulation</keyword>
<accession>A0A933NW80</accession>
<evidence type="ECO:0000256" key="1">
    <source>
        <dbReference type="ARBA" id="ARBA00022491"/>
    </source>
</evidence>
<dbReference type="AlphaFoldDB" id="A0A933NW80"/>
<dbReference type="PANTHER" id="PTHR30055">
    <property type="entry name" value="HTH-TYPE TRANSCRIPTIONAL REGULATOR RUTR"/>
    <property type="match status" value="1"/>
</dbReference>
<dbReference type="PRINTS" id="PR00455">
    <property type="entry name" value="HTHTETR"/>
</dbReference>
<dbReference type="InterPro" id="IPR001647">
    <property type="entry name" value="HTH_TetR"/>
</dbReference>
<keyword evidence="3 5" id="KW-0238">DNA-binding</keyword>
<dbReference type="PROSITE" id="PS50977">
    <property type="entry name" value="HTH_TETR_2"/>
    <property type="match status" value="1"/>
</dbReference>
<dbReference type="InterPro" id="IPR041490">
    <property type="entry name" value="KstR2_TetR_C"/>
</dbReference>
<organism evidence="7 8">
    <name type="scientific">Devosia nanyangense</name>
    <dbReference type="NCBI Taxonomy" id="1228055"/>
    <lineage>
        <taxon>Bacteria</taxon>
        <taxon>Pseudomonadati</taxon>
        <taxon>Pseudomonadota</taxon>
        <taxon>Alphaproteobacteria</taxon>
        <taxon>Hyphomicrobiales</taxon>
        <taxon>Devosiaceae</taxon>
        <taxon>Devosia</taxon>
    </lineage>
</organism>
<evidence type="ECO:0000313" key="7">
    <source>
        <dbReference type="EMBL" id="MBI4921619.1"/>
    </source>
</evidence>
<evidence type="ECO:0000256" key="2">
    <source>
        <dbReference type="ARBA" id="ARBA00023015"/>
    </source>
</evidence>
<dbReference type="EMBL" id="JACRAF010000022">
    <property type="protein sequence ID" value="MBI4921619.1"/>
    <property type="molecule type" value="Genomic_DNA"/>
</dbReference>